<dbReference type="GO" id="GO:0009251">
    <property type="term" value="P:glucan catabolic process"/>
    <property type="evidence" value="ECO:0007669"/>
    <property type="project" value="TreeGrafter"/>
</dbReference>
<dbReference type="KEGG" id="ccot:CCAX7_25540"/>
<dbReference type="RefSeq" id="WP_165864199.1">
    <property type="nucleotide sequence ID" value="NZ_AP025739.1"/>
</dbReference>
<feature type="domain" description="Glycoside hydrolase family 5" evidence="6">
    <location>
        <begin position="80"/>
        <end position="353"/>
    </location>
</feature>
<sequence length="385" mass="41847">MKTTHLDNNPIAASGKTVILTLTIAAAMAAFGTAAPRAEATPPSLHVSGNRLVDDWGNAVFLKGANLSSLEFTDTPDRLRESAAALLGGNWNARIIRLPISQDRWEGFGVANKAAYRQYVYDIVRAASNANAYVILDLHWSDLGVWGANYDQHNMPDDNTTSAWQDISHDPQLSGNPAVFFGLYNEPHDVSWDIWLSGGLVTTETYQGGSVQYHTPGMQSLVNTVRAQAYAGGPRASDNVLVIAGLDYAYDLTAVANGTHTPQDPGGRGIIYDAHIYPFINNPNKPQYAVTSYWDKFVTVEASHAPIFIGEYGTNDFGESPDGKTFVEGVQNWAASHARSGGFCGTTAWTFNPQGNAGYLITDTYSFNPTQYMGYAVQYFINHGN</sequence>
<dbReference type="SUPFAM" id="SSF51445">
    <property type="entry name" value="(Trans)glycosidases"/>
    <property type="match status" value="1"/>
</dbReference>
<keyword evidence="4 5" id="KW-0326">Glycosidase</keyword>
<evidence type="ECO:0000313" key="7">
    <source>
        <dbReference type="EMBL" id="BDI30503.1"/>
    </source>
</evidence>
<accession>A0A402CVR0</accession>
<dbReference type="EMBL" id="AP025739">
    <property type="protein sequence ID" value="BDI30503.1"/>
    <property type="molecule type" value="Genomic_DNA"/>
</dbReference>
<dbReference type="InterPro" id="IPR018087">
    <property type="entry name" value="Glyco_hydro_5_CS"/>
</dbReference>
<comment type="similarity">
    <text evidence="5">Belongs to the glycosyl hydrolase 5 (cellulase A) family.</text>
</comment>
<dbReference type="PANTHER" id="PTHR34142:SF1">
    <property type="entry name" value="GLYCOSIDE HYDROLASE FAMILY 5 DOMAIN-CONTAINING PROTEIN"/>
    <property type="match status" value="1"/>
</dbReference>
<dbReference type="InterPro" id="IPR017853">
    <property type="entry name" value="GH"/>
</dbReference>
<evidence type="ECO:0000256" key="1">
    <source>
        <dbReference type="ARBA" id="ARBA00000966"/>
    </source>
</evidence>
<name>A0A402CVR0_9BACT</name>
<evidence type="ECO:0000256" key="5">
    <source>
        <dbReference type="RuleBase" id="RU361153"/>
    </source>
</evidence>
<protein>
    <recommendedName>
        <fullName evidence="2">cellulase</fullName>
        <ecNumber evidence="2">3.2.1.4</ecNumber>
    </recommendedName>
</protein>
<proteinExistence type="inferred from homology"/>
<keyword evidence="8" id="KW-1185">Reference proteome</keyword>
<evidence type="ECO:0000313" key="8">
    <source>
        <dbReference type="Proteomes" id="UP000287394"/>
    </source>
</evidence>
<dbReference type="PROSITE" id="PS00659">
    <property type="entry name" value="GLYCOSYL_HYDROL_F5"/>
    <property type="match status" value="1"/>
</dbReference>
<dbReference type="Pfam" id="PF00150">
    <property type="entry name" value="Cellulase"/>
    <property type="match status" value="1"/>
</dbReference>
<evidence type="ECO:0000259" key="6">
    <source>
        <dbReference type="Pfam" id="PF00150"/>
    </source>
</evidence>
<dbReference type="GO" id="GO:0008810">
    <property type="term" value="F:cellulase activity"/>
    <property type="evidence" value="ECO:0007669"/>
    <property type="project" value="UniProtKB-EC"/>
</dbReference>
<evidence type="ECO:0000256" key="4">
    <source>
        <dbReference type="ARBA" id="ARBA00023295"/>
    </source>
</evidence>
<dbReference type="PANTHER" id="PTHR34142">
    <property type="entry name" value="ENDO-BETA-1,4-GLUCANASE A"/>
    <property type="match status" value="1"/>
</dbReference>
<dbReference type="EC" id="3.2.1.4" evidence="2"/>
<gene>
    <name evidence="7" type="ORF">CCAX7_25540</name>
</gene>
<organism evidence="7 8">
    <name type="scientific">Capsulimonas corticalis</name>
    <dbReference type="NCBI Taxonomy" id="2219043"/>
    <lineage>
        <taxon>Bacteria</taxon>
        <taxon>Bacillati</taxon>
        <taxon>Armatimonadota</taxon>
        <taxon>Armatimonadia</taxon>
        <taxon>Capsulimonadales</taxon>
        <taxon>Capsulimonadaceae</taxon>
        <taxon>Capsulimonas</taxon>
    </lineage>
</organism>
<dbReference type="AlphaFoldDB" id="A0A402CVR0"/>
<dbReference type="InterPro" id="IPR001547">
    <property type="entry name" value="Glyco_hydro_5"/>
</dbReference>
<dbReference type="Gene3D" id="3.20.20.80">
    <property type="entry name" value="Glycosidases"/>
    <property type="match status" value="1"/>
</dbReference>
<evidence type="ECO:0000256" key="2">
    <source>
        <dbReference type="ARBA" id="ARBA00012601"/>
    </source>
</evidence>
<dbReference type="Proteomes" id="UP000287394">
    <property type="component" value="Chromosome"/>
</dbReference>
<comment type="catalytic activity">
    <reaction evidence="1">
        <text>Endohydrolysis of (1-&gt;4)-beta-D-glucosidic linkages in cellulose, lichenin and cereal beta-D-glucans.</text>
        <dbReference type="EC" id="3.2.1.4"/>
    </reaction>
</comment>
<dbReference type="FunCoup" id="A0A402CVR0">
    <property type="interactions" value="62"/>
</dbReference>
<keyword evidence="3 5" id="KW-0378">Hydrolase</keyword>
<reference evidence="7 8" key="1">
    <citation type="journal article" date="2019" name="Int. J. Syst. Evol. Microbiol.">
        <title>Capsulimonas corticalis gen. nov., sp. nov., an aerobic capsulated bacterium, of a novel bacterial order, Capsulimonadales ord. nov., of the class Armatimonadia of the phylum Armatimonadetes.</title>
        <authorList>
            <person name="Li J."/>
            <person name="Kudo C."/>
            <person name="Tonouchi A."/>
        </authorList>
    </citation>
    <scope>NUCLEOTIDE SEQUENCE [LARGE SCALE GENOMIC DNA]</scope>
    <source>
        <strain evidence="7 8">AX-7</strain>
    </source>
</reference>
<evidence type="ECO:0000256" key="3">
    <source>
        <dbReference type="ARBA" id="ARBA00022801"/>
    </source>
</evidence>